<dbReference type="OrthoDB" id="4507898at2759"/>
<organism evidence="1 2">
    <name type="scientific">Aspergillus sclerotiicarbonarius (strain CBS 121057 / IBT 28362)</name>
    <dbReference type="NCBI Taxonomy" id="1448318"/>
    <lineage>
        <taxon>Eukaryota</taxon>
        <taxon>Fungi</taxon>
        <taxon>Dikarya</taxon>
        <taxon>Ascomycota</taxon>
        <taxon>Pezizomycotina</taxon>
        <taxon>Eurotiomycetes</taxon>
        <taxon>Eurotiomycetidae</taxon>
        <taxon>Eurotiales</taxon>
        <taxon>Aspergillaceae</taxon>
        <taxon>Aspergillus</taxon>
        <taxon>Aspergillus subgen. Circumdati</taxon>
    </lineage>
</organism>
<dbReference type="Proteomes" id="UP000248423">
    <property type="component" value="Unassembled WGS sequence"/>
</dbReference>
<gene>
    <name evidence="1" type="ORF">BO78DRAFT_466566</name>
</gene>
<evidence type="ECO:0000313" key="2">
    <source>
        <dbReference type="Proteomes" id="UP000248423"/>
    </source>
</evidence>
<evidence type="ECO:0000313" key="1">
    <source>
        <dbReference type="EMBL" id="PYI11479.1"/>
    </source>
</evidence>
<reference evidence="1 2" key="1">
    <citation type="submission" date="2018-02" db="EMBL/GenBank/DDBJ databases">
        <title>The genomes of Aspergillus section Nigri reveals drivers in fungal speciation.</title>
        <authorList>
            <consortium name="DOE Joint Genome Institute"/>
            <person name="Vesth T.C."/>
            <person name="Nybo J."/>
            <person name="Theobald S."/>
            <person name="Brandl J."/>
            <person name="Frisvad J.C."/>
            <person name="Nielsen K.F."/>
            <person name="Lyhne E.K."/>
            <person name="Kogle M.E."/>
            <person name="Kuo A."/>
            <person name="Riley R."/>
            <person name="Clum A."/>
            <person name="Nolan M."/>
            <person name="Lipzen A."/>
            <person name="Salamov A."/>
            <person name="Henrissat B."/>
            <person name="Wiebenga A."/>
            <person name="De vries R.P."/>
            <person name="Grigoriev I.V."/>
            <person name="Mortensen U.H."/>
            <person name="Andersen M.R."/>
            <person name="Baker S.E."/>
        </authorList>
    </citation>
    <scope>NUCLEOTIDE SEQUENCE [LARGE SCALE GENOMIC DNA]</scope>
    <source>
        <strain evidence="1 2">CBS 121057</strain>
    </source>
</reference>
<name>A0A319F6C2_ASPSB</name>
<protein>
    <submittedName>
        <fullName evidence="1">Uncharacterized protein</fullName>
    </submittedName>
</protein>
<keyword evidence="2" id="KW-1185">Reference proteome</keyword>
<dbReference type="VEuPathDB" id="FungiDB:BO78DRAFT_466566"/>
<sequence>MPQIYIGDLDKDDLVQALWQKAVFFCLLGPEPEYNAAQAREFCKSVNYDLEVLQYKRFKCDLSTDWADTYCYDRDNGEEGLFERVVKELREELEPVIFGLVGV</sequence>
<dbReference type="AlphaFoldDB" id="A0A319F6C2"/>
<accession>A0A319F6C2</accession>
<proteinExistence type="predicted"/>
<dbReference type="EMBL" id="KZ826318">
    <property type="protein sequence ID" value="PYI11479.1"/>
    <property type="molecule type" value="Genomic_DNA"/>
</dbReference>